<proteinExistence type="predicted"/>
<comment type="caution">
    <text evidence="1">The sequence shown here is derived from an EMBL/GenBank/DDBJ whole genome shotgun (WGS) entry which is preliminary data.</text>
</comment>
<accession>A0A0F9RJU3</accession>
<sequence>MNEITKEKDIFLQSYDNDGVRLWQVSIVEFYNEDEAKKAKQEIEFALRLTKLVEEQLLKDKAFMWGKDEKLKGYHSTLARRGILQLLVDKANNE</sequence>
<evidence type="ECO:0000313" key="1">
    <source>
        <dbReference type="EMBL" id="KKN55029.1"/>
    </source>
</evidence>
<name>A0A0F9RJU3_9ZZZZ</name>
<protein>
    <submittedName>
        <fullName evidence="1">Uncharacterized protein</fullName>
    </submittedName>
</protein>
<reference evidence="1" key="1">
    <citation type="journal article" date="2015" name="Nature">
        <title>Complex archaea that bridge the gap between prokaryotes and eukaryotes.</title>
        <authorList>
            <person name="Spang A."/>
            <person name="Saw J.H."/>
            <person name="Jorgensen S.L."/>
            <person name="Zaremba-Niedzwiedzka K."/>
            <person name="Martijn J."/>
            <person name="Lind A.E."/>
            <person name="van Eijk R."/>
            <person name="Schleper C."/>
            <person name="Guy L."/>
            <person name="Ettema T.J."/>
        </authorList>
    </citation>
    <scope>NUCLEOTIDE SEQUENCE</scope>
</reference>
<dbReference type="EMBL" id="LAZR01000902">
    <property type="protein sequence ID" value="KKN55029.1"/>
    <property type="molecule type" value="Genomic_DNA"/>
</dbReference>
<dbReference type="AlphaFoldDB" id="A0A0F9RJU3"/>
<organism evidence="1">
    <name type="scientific">marine sediment metagenome</name>
    <dbReference type="NCBI Taxonomy" id="412755"/>
    <lineage>
        <taxon>unclassified sequences</taxon>
        <taxon>metagenomes</taxon>
        <taxon>ecological metagenomes</taxon>
    </lineage>
</organism>
<gene>
    <name evidence="1" type="ORF">LCGC14_0586300</name>
</gene>